<dbReference type="InterPro" id="IPR026992">
    <property type="entry name" value="DIOX_N"/>
</dbReference>
<dbReference type="Pfam" id="PF14226">
    <property type="entry name" value="DIOX_N"/>
    <property type="match status" value="1"/>
</dbReference>
<reference evidence="5 6" key="1">
    <citation type="submission" date="2019-04" db="EMBL/GenBank/DDBJ databases">
        <title>High contiguity whole genome sequence and gene annotation resource for two Venturia nashicola isolates.</title>
        <authorList>
            <person name="Prokchorchik M."/>
            <person name="Won K."/>
            <person name="Lee Y."/>
            <person name="Choi E.D."/>
            <person name="Segonzac C."/>
            <person name="Sohn K.H."/>
        </authorList>
    </citation>
    <scope>NUCLEOTIDE SEQUENCE [LARGE SCALE GENOMIC DNA]</scope>
    <source>
        <strain evidence="5 6">PRI2</strain>
    </source>
</reference>
<dbReference type="GO" id="GO:0046872">
    <property type="term" value="F:metal ion binding"/>
    <property type="evidence" value="ECO:0007669"/>
    <property type="project" value="UniProtKB-KW"/>
</dbReference>
<evidence type="ECO:0000256" key="1">
    <source>
        <dbReference type="ARBA" id="ARBA00022723"/>
    </source>
</evidence>
<dbReference type="GO" id="GO:0016491">
    <property type="term" value="F:oxidoreductase activity"/>
    <property type="evidence" value="ECO:0007669"/>
    <property type="project" value="UniProtKB-KW"/>
</dbReference>
<dbReference type="SUPFAM" id="SSF51197">
    <property type="entry name" value="Clavaminate synthase-like"/>
    <property type="match status" value="1"/>
</dbReference>
<evidence type="ECO:0000259" key="4">
    <source>
        <dbReference type="Pfam" id="PF14226"/>
    </source>
</evidence>
<dbReference type="InterPro" id="IPR027443">
    <property type="entry name" value="IPNS-like_sf"/>
</dbReference>
<keyword evidence="1" id="KW-0479">Metal-binding</keyword>
<dbReference type="EMBL" id="SNSC02000007">
    <property type="protein sequence ID" value="TID22910.1"/>
    <property type="molecule type" value="Genomic_DNA"/>
</dbReference>
<keyword evidence="2" id="KW-0560">Oxidoreductase</keyword>
<evidence type="ECO:0000256" key="2">
    <source>
        <dbReference type="ARBA" id="ARBA00023002"/>
    </source>
</evidence>
<keyword evidence="6" id="KW-1185">Reference proteome</keyword>
<evidence type="ECO:0000313" key="6">
    <source>
        <dbReference type="Proteomes" id="UP000298493"/>
    </source>
</evidence>
<name>A0A4Z1PI74_9PEZI</name>
<proteinExistence type="predicted"/>
<accession>A0A4Z1PI74</accession>
<feature type="domain" description="Non-haem dioxygenase N-terminal" evidence="4">
    <location>
        <begin position="26"/>
        <end position="117"/>
    </location>
</feature>
<evidence type="ECO:0000313" key="5">
    <source>
        <dbReference type="EMBL" id="TID22910.1"/>
    </source>
</evidence>
<organism evidence="5 6">
    <name type="scientific">Venturia nashicola</name>
    <dbReference type="NCBI Taxonomy" id="86259"/>
    <lineage>
        <taxon>Eukaryota</taxon>
        <taxon>Fungi</taxon>
        <taxon>Dikarya</taxon>
        <taxon>Ascomycota</taxon>
        <taxon>Pezizomycotina</taxon>
        <taxon>Dothideomycetes</taxon>
        <taxon>Pleosporomycetidae</taxon>
        <taxon>Venturiales</taxon>
        <taxon>Venturiaceae</taxon>
        <taxon>Venturia</taxon>
    </lineage>
</organism>
<sequence>MGGPHWVYQRLPRRQRSRESCRCRENQGFLQIIGHGVTEHLQNTLFKVIAAFFALPINEKLKLSAELSPCLRGYDMVGGQKLDGLDESATPDQKEGFMIKPEKPLERFLAGPNQWPDTSLLGMADFQDAYTEYFWAVHELSKKMFRLVALGLDLDENYFDDFASDIDGSSNNLIR</sequence>
<keyword evidence="3" id="KW-0408">Iron</keyword>
<dbReference type="PANTHER" id="PTHR10209:SF881">
    <property type="entry name" value="FI07970P-RELATED"/>
    <property type="match status" value="1"/>
</dbReference>
<dbReference type="Gene3D" id="2.60.120.330">
    <property type="entry name" value="B-lactam Antibiotic, Isopenicillin N Synthase, Chain"/>
    <property type="match status" value="1"/>
</dbReference>
<dbReference type="AlphaFoldDB" id="A0A4Z1PI74"/>
<evidence type="ECO:0000256" key="3">
    <source>
        <dbReference type="ARBA" id="ARBA00023004"/>
    </source>
</evidence>
<comment type="caution">
    <text evidence="5">The sequence shown here is derived from an EMBL/GenBank/DDBJ whole genome shotgun (WGS) entry which is preliminary data.</text>
</comment>
<protein>
    <submittedName>
        <fullName evidence="5">Putative gibberellin 20 oxidase</fullName>
    </submittedName>
</protein>
<dbReference type="STRING" id="86259.A0A4Z1PI74"/>
<dbReference type="PANTHER" id="PTHR10209">
    <property type="entry name" value="OXIDOREDUCTASE, 2OG-FE II OXYGENASE FAMILY PROTEIN"/>
    <property type="match status" value="1"/>
</dbReference>
<gene>
    <name evidence="5" type="ORF">E6O75_ATG02084</name>
</gene>
<dbReference type="Proteomes" id="UP000298493">
    <property type="component" value="Unassembled WGS sequence"/>
</dbReference>